<sequence length="214" mass="24311">MKKTVLFILSMTVAFGITFYIKKEQSKNMVLMKTQWKTFVKNPDAVVDSHKTTPEEFKAAKIPEPAVAPKANRAIASVNPYKGFMVRNNRILTGDVSQKYEDENTELQMVNTINPEWKDVMGNDLMRFQPADTKLMVKEEVPVIKIIEGQGRYLEQVTVTYLQKDGNRSSFKALVDSETGSVVETWDRTVQEHIRKPRGGLFLPPINESGIVTK</sequence>
<comment type="caution">
    <text evidence="1">The sequence shown here is derived from an EMBL/GenBank/DDBJ whole genome shotgun (WGS) entry which is preliminary data.</text>
</comment>
<keyword evidence="2" id="KW-1185">Reference proteome</keyword>
<dbReference type="EMBL" id="JAYGJQ010000002">
    <property type="protein sequence ID" value="MEA9358067.1"/>
    <property type="molecule type" value="Genomic_DNA"/>
</dbReference>
<evidence type="ECO:0000313" key="1">
    <source>
        <dbReference type="EMBL" id="MEA9358067.1"/>
    </source>
</evidence>
<name>A0ABU5VZQ6_9BACT</name>
<evidence type="ECO:0000313" key="2">
    <source>
        <dbReference type="Proteomes" id="UP001302274"/>
    </source>
</evidence>
<accession>A0ABU5VZQ6</accession>
<reference evidence="1 2" key="1">
    <citation type="submission" date="2023-11" db="EMBL/GenBank/DDBJ databases">
        <title>A Novel Polar Bacteriovorax (B. antarcticus) Isolated from the Biocrust in Antarctica.</title>
        <authorList>
            <person name="Mun W."/>
            <person name="Choi S.Y."/>
            <person name="Mitchell R.J."/>
        </authorList>
    </citation>
    <scope>NUCLEOTIDE SEQUENCE [LARGE SCALE GENOMIC DNA]</scope>
    <source>
        <strain evidence="1 2">PP10</strain>
    </source>
</reference>
<dbReference type="RefSeq" id="WP_323578317.1">
    <property type="nucleotide sequence ID" value="NZ_JAYGJQ010000002.1"/>
</dbReference>
<dbReference type="Proteomes" id="UP001302274">
    <property type="component" value="Unassembled WGS sequence"/>
</dbReference>
<proteinExistence type="predicted"/>
<organism evidence="1 2">
    <name type="scientific">Bacteriovorax antarcticus</name>
    <dbReference type="NCBI Taxonomy" id="3088717"/>
    <lineage>
        <taxon>Bacteria</taxon>
        <taxon>Pseudomonadati</taxon>
        <taxon>Bdellovibrionota</taxon>
        <taxon>Bacteriovoracia</taxon>
        <taxon>Bacteriovoracales</taxon>
        <taxon>Bacteriovoracaceae</taxon>
        <taxon>Bacteriovorax</taxon>
    </lineage>
</organism>
<protein>
    <submittedName>
        <fullName evidence="1">Uncharacterized protein</fullName>
    </submittedName>
</protein>
<gene>
    <name evidence="1" type="ORF">SHI21_17675</name>
</gene>